<accession>A0A0G0ML02</accession>
<evidence type="ECO:0000313" key="2">
    <source>
        <dbReference type="Proteomes" id="UP000033935"/>
    </source>
</evidence>
<protein>
    <submittedName>
        <fullName evidence="1">Uncharacterized protein</fullName>
    </submittedName>
</protein>
<name>A0A0G0ML02_9BACT</name>
<dbReference type="AlphaFoldDB" id="A0A0G0ML02"/>
<reference evidence="1 2" key="1">
    <citation type="journal article" date="2015" name="Nature">
        <title>rRNA introns, odd ribosomes, and small enigmatic genomes across a large radiation of phyla.</title>
        <authorList>
            <person name="Brown C.T."/>
            <person name="Hug L.A."/>
            <person name="Thomas B.C."/>
            <person name="Sharon I."/>
            <person name="Castelle C.J."/>
            <person name="Singh A."/>
            <person name="Wilkins M.J."/>
            <person name="Williams K.H."/>
            <person name="Banfield J.F."/>
        </authorList>
    </citation>
    <scope>NUCLEOTIDE SEQUENCE [LARGE SCALE GENOMIC DNA]</scope>
</reference>
<evidence type="ECO:0000313" key="1">
    <source>
        <dbReference type="EMBL" id="KKR03828.1"/>
    </source>
</evidence>
<proteinExistence type="predicted"/>
<dbReference type="PROSITE" id="PS51257">
    <property type="entry name" value="PROKAR_LIPOPROTEIN"/>
    <property type="match status" value="1"/>
</dbReference>
<dbReference type="EMBL" id="LBWG01000018">
    <property type="protein sequence ID" value="KKR03828.1"/>
    <property type="molecule type" value="Genomic_DNA"/>
</dbReference>
<sequence length="624" mass="71084">MLSFFRQEEVRIVKYTQFFLILGILFSFSCSKPTPVPAEVVATPTPVPPDPEVDNTFLDKQAVEAWRAEFAKMVEDRAAAPSPEKILAYAKDFKVDVSKPDPLIGDPVIWNSDWAYVYPSYSQVEEPKKDKPNVEQAKALEAANRHLDAAWIWIEMGKVEDAKRCGEKLIQKGEWKAVAMVAVLTGDLGSLTQATTKMMKADQFSRTQDVVHFAFQKDKMNAAKHLCVTHGWQIEDVLLEEDIRSLARRGDASLMPALIERSLKDWENQQYNHNLDDLVADIMTFAKSNPTKAKVYATRYLKLPQANVLIWVSCGEGCYNTPIRGSLELYQLVKADASLREMYFERARQFVNEAFPLNQGDVPIEVIRTIAGDHAGNMSGWSTDMWGNTSSSHDGGNLLFTYLWHVRRSNDQHLKSFWAQMLDTFGNRKGMDGPLIFEREIGRFLLGLPSNAKAQGLTPEQSVVLDVFQGRSAPDPILVWKSLTTVSEEEAQKIPSLRWLFNFLIRGDISPVREAQIRTELSLEKAEPEESSHLRFILRYLLDQVIRDRENIDWLKDHFRNPQNALWTNMRAQTQRTERGLPAINLYPDTDQEFQEIITPSLTLLGEKLPGMLALYRQEHPAIP</sequence>
<organism evidence="1 2">
    <name type="scientific">Candidatus Uhrbacteria bacterium GW2011_GWF2_39_13</name>
    <dbReference type="NCBI Taxonomy" id="1618995"/>
    <lineage>
        <taxon>Bacteria</taxon>
        <taxon>Candidatus Uhriibacteriota</taxon>
    </lineage>
</organism>
<comment type="caution">
    <text evidence="1">The sequence shown here is derived from an EMBL/GenBank/DDBJ whole genome shotgun (WGS) entry which is preliminary data.</text>
</comment>
<gene>
    <name evidence="1" type="ORF">UT30_C0018G0007</name>
</gene>
<dbReference type="Proteomes" id="UP000033935">
    <property type="component" value="Unassembled WGS sequence"/>
</dbReference>